<evidence type="ECO:0000313" key="1">
    <source>
        <dbReference type="EMBL" id="SVC99618.1"/>
    </source>
</evidence>
<proteinExistence type="predicted"/>
<feature type="non-terminal residue" evidence="1">
    <location>
        <position position="1"/>
    </location>
</feature>
<protein>
    <submittedName>
        <fullName evidence="1">Uncharacterized protein</fullName>
    </submittedName>
</protein>
<dbReference type="AlphaFoldDB" id="A0A382RRP2"/>
<accession>A0A382RRP2</accession>
<organism evidence="1">
    <name type="scientific">marine metagenome</name>
    <dbReference type="NCBI Taxonomy" id="408172"/>
    <lineage>
        <taxon>unclassified sequences</taxon>
        <taxon>metagenomes</taxon>
        <taxon>ecological metagenomes</taxon>
    </lineage>
</organism>
<name>A0A382RRP2_9ZZZZ</name>
<sequence>VQTGKTFSFEKFEGTKKSNITYNFKKIKEKKGSKIAYIKLDNIVELIGVGHSDDKSLELTMSTRIKGDIKFNITTGLMESCKMSMSMTTTGRDLEDDSIKKMFMSMSAKVKQKLK</sequence>
<reference evidence="1" key="1">
    <citation type="submission" date="2018-05" db="EMBL/GenBank/DDBJ databases">
        <authorList>
            <person name="Lanie J.A."/>
            <person name="Ng W.-L."/>
            <person name="Kazmierczak K.M."/>
            <person name="Andrzejewski T.M."/>
            <person name="Davidsen T.M."/>
            <person name="Wayne K.J."/>
            <person name="Tettelin H."/>
            <person name="Glass J.I."/>
            <person name="Rusch D."/>
            <person name="Podicherti R."/>
            <person name="Tsui H.-C.T."/>
            <person name="Winkler M.E."/>
        </authorList>
    </citation>
    <scope>NUCLEOTIDE SEQUENCE</scope>
</reference>
<dbReference type="EMBL" id="UINC01123263">
    <property type="protein sequence ID" value="SVC99618.1"/>
    <property type="molecule type" value="Genomic_DNA"/>
</dbReference>
<gene>
    <name evidence="1" type="ORF">METZ01_LOCUS352472</name>
</gene>